<evidence type="ECO:0000313" key="7">
    <source>
        <dbReference type="EMBL" id="KAB4183316.1"/>
    </source>
</evidence>
<evidence type="ECO:0000256" key="1">
    <source>
        <dbReference type="ARBA" id="ARBA00022598"/>
    </source>
</evidence>
<dbReference type="InterPro" id="IPR040570">
    <property type="entry name" value="LAL_C2"/>
</dbReference>
<keyword evidence="2 4" id="KW-0547">Nucleotide-binding</keyword>
<dbReference type="PANTHER" id="PTHR43585:SF2">
    <property type="entry name" value="ATP-GRASP ENZYME FSQD"/>
    <property type="match status" value="1"/>
</dbReference>
<reference evidence="6 8" key="1">
    <citation type="submission" date="2015-09" db="EMBL/GenBank/DDBJ databases">
        <authorList>
            <consortium name="Pathogen Informatics"/>
        </authorList>
    </citation>
    <scope>NUCLEOTIDE SEQUENCE [LARGE SCALE GENOMIC DNA]</scope>
    <source>
        <strain evidence="6 8">2789STDY5834942</strain>
    </source>
</reference>
<dbReference type="InterPro" id="IPR052032">
    <property type="entry name" value="ATP-dep_AA_Ligase"/>
</dbReference>
<protein>
    <submittedName>
        <fullName evidence="7">ATP-grasp domain-containing protein</fullName>
    </submittedName>
    <submittedName>
        <fullName evidence="6">Carbamoyl-phosphate-synthetase</fullName>
        <ecNumber evidence="6">6.3.2.4</ecNumber>
    </submittedName>
</protein>
<dbReference type="GO" id="GO:0005524">
    <property type="term" value="F:ATP binding"/>
    <property type="evidence" value="ECO:0007669"/>
    <property type="project" value="UniProtKB-UniRule"/>
</dbReference>
<dbReference type="InterPro" id="IPR011761">
    <property type="entry name" value="ATP-grasp"/>
</dbReference>
<evidence type="ECO:0000256" key="2">
    <source>
        <dbReference type="ARBA" id="ARBA00022741"/>
    </source>
</evidence>
<dbReference type="Gene3D" id="3.30.1490.20">
    <property type="entry name" value="ATP-grasp fold, A domain"/>
    <property type="match status" value="1"/>
</dbReference>
<organism evidence="6 8">
    <name type="scientific">Bacteroides uniformis</name>
    <dbReference type="NCBI Taxonomy" id="820"/>
    <lineage>
        <taxon>Bacteria</taxon>
        <taxon>Pseudomonadati</taxon>
        <taxon>Bacteroidota</taxon>
        <taxon>Bacteroidia</taxon>
        <taxon>Bacteroidales</taxon>
        <taxon>Bacteroidaceae</taxon>
        <taxon>Bacteroides</taxon>
    </lineage>
</organism>
<dbReference type="EMBL" id="CZBF01000001">
    <property type="protein sequence ID" value="CUP46492.1"/>
    <property type="molecule type" value="Genomic_DNA"/>
</dbReference>
<dbReference type="InterPro" id="IPR013815">
    <property type="entry name" value="ATP_grasp_subdomain_1"/>
</dbReference>
<dbReference type="EC" id="6.3.2.4" evidence="6"/>
<dbReference type="EMBL" id="WCUA01000020">
    <property type="protein sequence ID" value="KAB4183316.1"/>
    <property type="molecule type" value="Genomic_DNA"/>
</dbReference>
<name>A0A174NCV3_BACUN</name>
<sequence length="403" mass="44892">MKKSILVFGLGFLQKSLIEQCKSLGLYVVGMDITDDALLRDEVDAFEVVAGDDFEGSLAVAKKYAVSGVVCAATDKPLVMMARVAEALLLPFYSVDTAKWSTDKLLMKQRFELGGVPHAKGRLVGCIEEFESEGWNYPVIVKPRDNSGSRGVIYCENEAQVCEAMTEAMQYTKKGNVLVEEFIDGPEYSIESLHYHDETHVLQFTQKQTTTFPYNVELGHIQPADFTEEQRSEIRTIIGKIARCLNFDGCGSHTELKVSSRGIVVIETSPRLGGDFITSTLVPLSTGINMERLLARMSVGEAIADEEFLPKFQKSSGVVFFELPEGRIESIGDIDRLGQIPGCKAWEFDKHVGDEVNRITSSLNRYGYAIFQTEGREQTIESMEEARNIVRKLVKVDILNNLT</sequence>
<evidence type="ECO:0000313" key="8">
    <source>
        <dbReference type="Proteomes" id="UP000095788"/>
    </source>
</evidence>
<gene>
    <name evidence="6" type="primary">ddl_1</name>
    <name evidence="6" type="ORF">ERS852554_00829</name>
    <name evidence="7" type="ORF">GAQ34_16120</name>
</gene>
<dbReference type="GO" id="GO:0046872">
    <property type="term" value="F:metal ion binding"/>
    <property type="evidence" value="ECO:0007669"/>
    <property type="project" value="InterPro"/>
</dbReference>
<dbReference type="Pfam" id="PF18603">
    <property type="entry name" value="LAL_C2"/>
    <property type="match status" value="1"/>
</dbReference>
<keyword evidence="1 6" id="KW-0436">Ligase</keyword>
<dbReference type="SUPFAM" id="SSF56059">
    <property type="entry name" value="Glutathione synthetase ATP-binding domain-like"/>
    <property type="match status" value="1"/>
</dbReference>
<dbReference type="PANTHER" id="PTHR43585">
    <property type="entry name" value="FUMIPYRROLE BIOSYNTHESIS PROTEIN C"/>
    <property type="match status" value="1"/>
</dbReference>
<dbReference type="AlphaFoldDB" id="A0A174NCV3"/>
<evidence type="ECO:0000313" key="6">
    <source>
        <dbReference type="EMBL" id="CUP46492.1"/>
    </source>
</evidence>
<proteinExistence type="predicted"/>
<reference evidence="7 9" key="2">
    <citation type="journal article" date="2019" name="Nat. Med.">
        <title>A library of human gut bacterial isolates paired with longitudinal multiomics data enables mechanistic microbiome research.</title>
        <authorList>
            <person name="Poyet M."/>
            <person name="Groussin M."/>
            <person name="Gibbons S.M."/>
            <person name="Avila-Pacheco J."/>
            <person name="Jiang X."/>
            <person name="Kearney S.M."/>
            <person name="Perrotta A.R."/>
            <person name="Berdy B."/>
            <person name="Zhao S."/>
            <person name="Lieberman T.D."/>
            <person name="Swanson P.K."/>
            <person name="Smith M."/>
            <person name="Roesemann S."/>
            <person name="Alexander J.E."/>
            <person name="Rich S.A."/>
            <person name="Livny J."/>
            <person name="Vlamakis H."/>
            <person name="Clish C."/>
            <person name="Bullock K."/>
            <person name="Deik A."/>
            <person name="Scott J."/>
            <person name="Pierce K.A."/>
            <person name="Xavier R.J."/>
            <person name="Alm E.J."/>
        </authorList>
    </citation>
    <scope>NUCLEOTIDE SEQUENCE [LARGE SCALE GENOMIC DNA]</scope>
    <source>
        <strain evidence="7 9">BIOML-A21</strain>
    </source>
</reference>
<dbReference type="PROSITE" id="PS50975">
    <property type="entry name" value="ATP_GRASP"/>
    <property type="match status" value="1"/>
</dbReference>
<evidence type="ECO:0000313" key="9">
    <source>
        <dbReference type="Proteomes" id="UP000442334"/>
    </source>
</evidence>
<evidence type="ECO:0000256" key="3">
    <source>
        <dbReference type="ARBA" id="ARBA00022840"/>
    </source>
</evidence>
<feature type="domain" description="ATP-grasp" evidence="5">
    <location>
        <begin position="108"/>
        <end position="299"/>
    </location>
</feature>
<dbReference type="Gene3D" id="3.40.50.20">
    <property type="match status" value="1"/>
</dbReference>
<evidence type="ECO:0000259" key="5">
    <source>
        <dbReference type="PROSITE" id="PS50975"/>
    </source>
</evidence>
<accession>A0A174NCV3</accession>
<keyword evidence="3 4" id="KW-0067">ATP-binding</keyword>
<dbReference type="Gene3D" id="3.30.470.20">
    <property type="entry name" value="ATP-grasp fold, B domain"/>
    <property type="match status" value="1"/>
</dbReference>
<dbReference type="RefSeq" id="WP_057281240.1">
    <property type="nucleotide sequence ID" value="NZ_CP072220.1"/>
</dbReference>
<dbReference type="Proteomes" id="UP000442334">
    <property type="component" value="Unassembled WGS sequence"/>
</dbReference>
<evidence type="ECO:0000256" key="4">
    <source>
        <dbReference type="PROSITE-ProRule" id="PRU00409"/>
    </source>
</evidence>
<dbReference type="Pfam" id="PF13535">
    <property type="entry name" value="ATP-grasp_4"/>
    <property type="match status" value="1"/>
</dbReference>
<dbReference type="GO" id="GO:0008716">
    <property type="term" value="F:D-alanine-D-alanine ligase activity"/>
    <property type="evidence" value="ECO:0007669"/>
    <property type="project" value="UniProtKB-EC"/>
</dbReference>
<dbReference type="Proteomes" id="UP000095788">
    <property type="component" value="Unassembled WGS sequence"/>
</dbReference>